<dbReference type="Gene3D" id="3.10.50.40">
    <property type="match status" value="1"/>
</dbReference>
<gene>
    <name evidence="12" type="ORF">MIN45_P0707</name>
</gene>
<dbReference type="SUPFAM" id="SSF54534">
    <property type="entry name" value="FKBP-like"/>
    <property type="match status" value="1"/>
</dbReference>
<protein>
    <recommendedName>
        <fullName evidence="10">Peptidyl-prolyl cis-trans isomerase</fullName>
        <ecNumber evidence="10">5.2.1.8</ecNumber>
    </recommendedName>
</protein>
<dbReference type="PANTHER" id="PTHR47861:SF3">
    <property type="entry name" value="FKBP-TYPE PEPTIDYL-PROLYL CIS-TRANS ISOMERASE SLYD"/>
    <property type="match status" value="1"/>
</dbReference>
<proteinExistence type="inferred from homology"/>
<dbReference type="AlphaFoldDB" id="A0AAU9CPT9"/>
<accession>A0AAU9CPT9</accession>
<evidence type="ECO:0000256" key="4">
    <source>
        <dbReference type="ARBA" id="ARBA00022490"/>
    </source>
</evidence>
<keyword evidence="13" id="KW-1185">Reference proteome</keyword>
<keyword evidence="5 9" id="KW-0697">Rotamase</keyword>
<evidence type="ECO:0000256" key="6">
    <source>
        <dbReference type="ARBA" id="ARBA00023186"/>
    </source>
</evidence>
<dbReference type="PROSITE" id="PS50059">
    <property type="entry name" value="FKBP_PPIASE"/>
    <property type="match status" value="1"/>
</dbReference>
<evidence type="ECO:0000259" key="11">
    <source>
        <dbReference type="PROSITE" id="PS50059"/>
    </source>
</evidence>
<keyword evidence="4" id="KW-0963">Cytoplasm</keyword>
<dbReference type="RefSeq" id="WP_286293451.1">
    <property type="nucleotide sequence ID" value="NZ_AP024718.1"/>
</dbReference>
<dbReference type="EC" id="5.2.1.8" evidence="10"/>
<comment type="similarity">
    <text evidence="3 10">Belongs to the FKBP-type PPIase family.</text>
</comment>
<comment type="function">
    <text evidence="8">Also involved in hydrogenase metallocenter assembly, probably by participating in the nickel insertion step. This function in hydrogenase biosynthesis requires chaperone activity and the presence of the metal-binding domain, but not PPIase activity.</text>
</comment>
<comment type="subcellular location">
    <subcellularLocation>
        <location evidence="2">Cytoplasm</location>
    </subcellularLocation>
</comment>
<evidence type="ECO:0000256" key="2">
    <source>
        <dbReference type="ARBA" id="ARBA00004496"/>
    </source>
</evidence>
<evidence type="ECO:0000313" key="13">
    <source>
        <dbReference type="Proteomes" id="UP001321450"/>
    </source>
</evidence>
<evidence type="ECO:0000313" key="12">
    <source>
        <dbReference type="EMBL" id="BCX88338.1"/>
    </source>
</evidence>
<dbReference type="GO" id="GO:0003755">
    <property type="term" value="F:peptidyl-prolyl cis-trans isomerase activity"/>
    <property type="evidence" value="ECO:0007669"/>
    <property type="project" value="UniProtKB-UniRule"/>
</dbReference>
<dbReference type="EMBL" id="AP024718">
    <property type="protein sequence ID" value="BCX88338.1"/>
    <property type="molecule type" value="Genomic_DNA"/>
</dbReference>
<name>A0AAU9CPT9_9GAMM</name>
<reference evidence="13" key="1">
    <citation type="journal article" date="2024" name="Int. J. Syst. Evol. Microbiol.">
        <title>Methylomarinovum tepidoasis sp. nov., a moderately thermophilic methanotroph of the family Methylothermaceae isolated from a deep-sea hydrothermal field.</title>
        <authorList>
            <person name="Hirayama H."/>
            <person name="Takaki Y."/>
            <person name="Abe M."/>
            <person name="Miyazaki M."/>
            <person name="Uematsu K."/>
            <person name="Matsui Y."/>
            <person name="Takai K."/>
        </authorList>
    </citation>
    <scope>NUCLEOTIDE SEQUENCE [LARGE SCALE GENOMIC DNA]</scope>
    <source>
        <strain evidence="13">IN45</strain>
    </source>
</reference>
<dbReference type="PANTHER" id="PTHR47861">
    <property type="entry name" value="FKBP-TYPE PEPTIDYL-PROLYL CIS-TRANS ISOMERASE SLYD"/>
    <property type="match status" value="1"/>
</dbReference>
<organism evidence="12 13">
    <name type="scientific">Methylomarinovum tepidoasis</name>
    <dbReference type="NCBI Taxonomy" id="2840183"/>
    <lineage>
        <taxon>Bacteria</taxon>
        <taxon>Pseudomonadati</taxon>
        <taxon>Pseudomonadota</taxon>
        <taxon>Gammaproteobacteria</taxon>
        <taxon>Methylococcales</taxon>
        <taxon>Methylothermaceae</taxon>
        <taxon>Methylomarinovum</taxon>
    </lineage>
</organism>
<dbReference type="GO" id="GO:0005737">
    <property type="term" value="C:cytoplasm"/>
    <property type="evidence" value="ECO:0007669"/>
    <property type="project" value="UniProtKB-SubCell"/>
</dbReference>
<dbReference type="KEGG" id="meiy:MIN45_P0707"/>
<keyword evidence="6" id="KW-0143">Chaperone</keyword>
<evidence type="ECO:0000256" key="1">
    <source>
        <dbReference type="ARBA" id="ARBA00000971"/>
    </source>
</evidence>
<feature type="domain" description="PPIase FKBP-type" evidence="11">
    <location>
        <begin position="6"/>
        <end position="83"/>
    </location>
</feature>
<evidence type="ECO:0000256" key="5">
    <source>
        <dbReference type="ARBA" id="ARBA00023110"/>
    </source>
</evidence>
<evidence type="ECO:0000256" key="10">
    <source>
        <dbReference type="RuleBase" id="RU003915"/>
    </source>
</evidence>
<dbReference type="GO" id="GO:0042026">
    <property type="term" value="P:protein refolding"/>
    <property type="evidence" value="ECO:0007669"/>
    <property type="project" value="UniProtKB-ARBA"/>
</dbReference>
<dbReference type="InterPro" id="IPR046357">
    <property type="entry name" value="PPIase_dom_sf"/>
</dbReference>
<sequence>MQVSENKVVSIHYTLKNDAGEVIDSSEGREPLTYLHGVGNIIPGLEKALEGKDVGEHVDVSIAPEEAYGERNDALVQAVPRSAFEGVDEIKPGMQFQAQTPAGMQILTVVKVEGDEVIVDGNHPLAGETLHFSVDITDVRDATEEEKSHGHVH</sequence>
<comment type="catalytic activity">
    <reaction evidence="1 9 10">
        <text>[protein]-peptidylproline (omega=180) = [protein]-peptidylproline (omega=0)</text>
        <dbReference type="Rhea" id="RHEA:16237"/>
        <dbReference type="Rhea" id="RHEA-COMP:10747"/>
        <dbReference type="Rhea" id="RHEA-COMP:10748"/>
        <dbReference type="ChEBI" id="CHEBI:83833"/>
        <dbReference type="ChEBI" id="CHEBI:83834"/>
        <dbReference type="EC" id="5.2.1.8"/>
    </reaction>
</comment>
<dbReference type="InterPro" id="IPR001179">
    <property type="entry name" value="PPIase_FKBP_dom"/>
</dbReference>
<evidence type="ECO:0000256" key="8">
    <source>
        <dbReference type="ARBA" id="ARBA00037071"/>
    </source>
</evidence>
<dbReference type="Pfam" id="PF00254">
    <property type="entry name" value="FKBP_C"/>
    <property type="match status" value="1"/>
</dbReference>
<evidence type="ECO:0000256" key="9">
    <source>
        <dbReference type="PROSITE-ProRule" id="PRU00277"/>
    </source>
</evidence>
<evidence type="ECO:0000256" key="3">
    <source>
        <dbReference type="ARBA" id="ARBA00006577"/>
    </source>
</evidence>
<evidence type="ECO:0000256" key="7">
    <source>
        <dbReference type="ARBA" id="ARBA00023235"/>
    </source>
</evidence>
<keyword evidence="7 9" id="KW-0413">Isomerase</keyword>
<dbReference type="Proteomes" id="UP001321450">
    <property type="component" value="Chromosome"/>
</dbReference>